<sequence>MSGNQELQDGLRNFFSSLEGSLANDWECELHYELILQQLRILRDDVRRTPTPDFQGKLLGPYGGVMIASRRFYAQNHNQQRRLAPPFVVLLLVLPCHLYLHKTNEAFDNSLLCLYFHEALVNRNLRVS</sequence>
<evidence type="ECO:0000313" key="1">
    <source>
        <dbReference type="EMBL" id="VDN26932.1"/>
    </source>
</evidence>
<gene>
    <name evidence="1" type="ORF">DILT_LOCUS14911</name>
</gene>
<evidence type="ECO:0000313" key="2">
    <source>
        <dbReference type="Proteomes" id="UP000281553"/>
    </source>
</evidence>
<name>A0A3P7Q4V3_DIBLA</name>
<protein>
    <submittedName>
        <fullName evidence="1">Uncharacterized protein</fullName>
    </submittedName>
</protein>
<dbReference type="AlphaFoldDB" id="A0A3P7Q4V3"/>
<accession>A0A3P7Q4V3</accession>
<organism evidence="1 2">
    <name type="scientific">Dibothriocephalus latus</name>
    <name type="common">Fish tapeworm</name>
    <name type="synonym">Diphyllobothrium latum</name>
    <dbReference type="NCBI Taxonomy" id="60516"/>
    <lineage>
        <taxon>Eukaryota</taxon>
        <taxon>Metazoa</taxon>
        <taxon>Spiralia</taxon>
        <taxon>Lophotrochozoa</taxon>
        <taxon>Platyhelminthes</taxon>
        <taxon>Cestoda</taxon>
        <taxon>Eucestoda</taxon>
        <taxon>Diphyllobothriidea</taxon>
        <taxon>Diphyllobothriidae</taxon>
        <taxon>Dibothriocephalus</taxon>
    </lineage>
</organism>
<proteinExistence type="predicted"/>
<dbReference type="OrthoDB" id="6266704at2759"/>
<reference evidence="1 2" key="1">
    <citation type="submission" date="2018-11" db="EMBL/GenBank/DDBJ databases">
        <authorList>
            <consortium name="Pathogen Informatics"/>
        </authorList>
    </citation>
    <scope>NUCLEOTIDE SEQUENCE [LARGE SCALE GENOMIC DNA]</scope>
</reference>
<keyword evidence="2" id="KW-1185">Reference proteome</keyword>
<dbReference type="EMBL" id="UYRU01076452">
    <property type="protein sequence ID" value="VDN26932.1"/>
    <property type="molecule type" value="Genomic_DNA"/>
</dbReference>
<dbReference type="Proteomes" id="UP000281553">
    <property type="component" value="Unassembled WGS sequence"/>
</dbReference>